<dbReference type="RefSeq" id="WP_121985958.1">
    <property type="nucleotide sequence ID" value="NZ_CP099967.1"/>
</dbReference>
<accession>A0ABY5UD15</accession>
<keyword evidence="2" id="KW-1185">Reference proteome</keyword>
<gene>
    <name evidence="1" type="ORF">NIK97_05545</name>
</gene>
<dbReference type="Gene3D" id="2.30.260.10">
    <property type="entry name" value="putative xylanase like domain"/>
    <property type="match status" value="1"/>
</dbReference>
<protein>
    <submittedName>
        <fullName evidence="1">DUF1460 domain-containing protein</fullName>
    </submittedName>
</protein>
<evidence type="ECO:0000313" key="2">
    <source>
        <dbReference type="Proteomes" id="UP001058739"/>
    </source>
</evidence>
<evidence type="ECO:0000313" key="1">
    <source>
        <dbReference type="EMBL" id="UWL61219.1"/>
    </source>
</evidence>
<reference evidence="1" key="1">
    <citation type="submission" date="2022-06" db="EMBL/GenBank/DDBJ databases">
        <title>Complete Genome Sequence of Deoxynivalenol-bioadsorption Ochrobactrum pseudintermedium ASAG-D25.</title>
        <authorList>
            <person name="Wang N."/>
        </authorList>
    </citation>
    <scope>NUCLEOTIDE SEQUENCE</scope>
    <source>
        <strain evidence="1">ASAG-D25</strain>
    </source>
</reference>
<sequence>MIYHHPPHMHEFANPASQLIVNVSTGKYDTDIDQASINRMNKIIAEIGKHKDLKNGDLIDFISKQFLGTPYGSHRRIGRHDTHDYLFIDLNGLNCLTYIEYVEAFRRAKDASDFIRQVAHVRYKNDTVSIIKRRHFFSDWAYSNPVLVNDVAAQVSPNAQTVNKRLNEKGPSERYVSGIPIVTRDIKYIPSQYIDNDVINNLHVGDYIGIYSPDYGMDVTHVGIYTKVNGVPTFRNASSLRANMKVVDSPFMDYVKNKPGIVVFRISGS</sequence>
<dbReference type="EMBL" id="CP099967">
    <property type="protein sequence ID" value="UWL61219.1"/>
    <property type="molecule type" value="Genomic_DNA"/>
</dbReference>
<organism evidence="1 2">
    <name type="scientific">Brucella pseudintermedia</name>
    <dbReference type="NCBI Taxonomy" id="370111"/>
    <lineage>
        <taxon>Bacteria</taxon>
        <taxon>Pseudomonadati</taxon>
        <taxon>Pseudomonadota</taxon>
        <taxon>Alphaproteobacteria</taxon>
        <taxon>Hyphomicrobiales</taxon>
        <taxon>Brucellaceae</taxon>
        <taxon>Brucella/Ochrobactrum group</taxon>
        <taxon>Brucella</taxon>
    </lineage>
</organism>
<dbReference type="InterPro" id="IPR010846">
    <property type="entry name" value="AmiA-like"/>
</dbReference>
<dbReference type="Gene3D" id="1.10.3670.10">
    <property type="entry name" value="Putative xylanase like domain"/>
    <property type="match status" value="1"/>
</dbReference>
<dbReference type="Proteomes" id="UP001058739">
    <property type="component" value="Chromosome 01"/>
</dbReference>
<name>A0ABY5UD15_9HYPH</name>
<dbReference type="SUPFAM" id="SSF54001">
    <property type="entry name" value="Cysteine proteinases"/>
    <property type="match status" value="1"/>
</dbReference>
<proteinExistence type="predicted"/>
<dbReference type="Pfam" id="PF07313">
    <property type="entry name" value="AmiA-like"/>
    <property type="match status" value="1"/>
</dbReference>
<dbReference type="InterPro" id="IPR038765">
    <property type="entry name" value="Papain-like_cys_pep_sf"/>
</dbReference>